<dbReference type="EMBL" id="FCOR01000002">
    <property type="protein sequence ID" value="CVK15672.1"/>
    <property type="molecule type" value="Genomic_DNA"/>
</dbReference>
<comment type="catalytic activity">
    <reaction evidence="1">
        <text>Hydrolysis of terminal, non-reducing beta-D-glucosyl residues with release of beta-D-glucose.</text>
        <dbReference type="EC" id="3.2.1.21"/>
    </reaction>
</comment>
<evidence type="ECO:0000259" key="7">
    <source>
        <dbReference type="Pfam" id="PF00933"/>
    </source>
</evidence>
<protein>
    <recommendedName>
        <fullName evidence="3">beta-glucosidase</fullName>
        <ecNumber evidence="3">3.2.1.21</ecNumber>
    </recommendedName>
</protein>
<dbReference type="EC" id="3.2.1.21" evidence="3"/>
<dbReference type="GO" id="GO:0008422">
    <property type="term" value="F:beta-glucosidase activity"/>
    <property type="evidence" value="ECO:0007669"/>
    <property type="project" value="UniProtKB-EC"/>
</dbReference>
<dbReference type="GO" id="GO:0009251">
    <property type="term" value="P:glucan catabolic process"/>
    <property type="evidence" value="ECO:0007669"/>
    <property type="project" value="TreeGrafter"/>
</dbReference>
<dbReference type="STRING" id="1586267.GCA_001418685_00503"/>
<dbReference type="Pfam" id="PF01915">
    <property type="entry name" value="Glyco_hydro_3_C"/>
    <property type="match status" value="1"/>
</dbReference>
<dbReference type="InterPro" id="IPR036881">
    <property type="entry name" value="Glyco_hydro_3_C_sf"/>
</dbReference>
<sequence>MFTIFFLKNNLNITYMRRKILTILTILSLFFSKAQQLNFLVVDNGNGVKLGYSPLSGVKILTIDGLKFKDLNKNGKLDKYEDWRLSIDERAKDLAQKMSLEQIAGLMLYSIHQAIPSNDSGFGSGKYNGKPFSLSGEQPWVLSDEQRTFLKKDNLRHVLITSVKSPEIAARWNNQMQAFVEGIGLGIPGNTSSDPRHSALATGNTKAEFNAGAGGDISIWPDGLGLAATFDPSVVRKFGNIAAQEYRALGITTALSPQIDLGTEPRWYRIYMTFGESPELSADMARAYIDGFQTSFGKDEIIDGWGYKSVNAMVKHWPSGGPEEGGRDGHWAFGKFAVYPGNNFETHLRPFVEGAFKLDGKTSQASAVMPYYTISYNQSKDGSNYANGFNKYIITDLLREKFGYDGVLCTDWLITANEGKTPDEFKGKPWGVENKTISQRHYIALMAGMDQFGGNNDIEPVLEAYKMGLKEHGKSFMRKRFEQSAVRLLKNIFRLGLFENPYLDVTESTKLVGNPEFMKAGYEAQIKSIVLLKNKANILPIKSRKTVFIPKNYYPSTKDWWGDWSTSSLDYPINLELVKKYYNVTEDPKKADFSIVFVSSPYSNNDGGGYDGNDRKNGGNGYVPISLQYNSYTATHARDHSLAAGDPVIDPSIKDRSYKGKTVNVSNAMDLQTILTTKNQMEDKPVIVVANISRPMVFNEFENRVEGIIARFGVGEQAVMDIISGKYEPSGLLPLQMPANMFTVENQKEDVPFDMECHQDTEGNVYNFGYGLNWKGVIKDERTAKYGIKK</sequence>
<dbReference type="InterPro" id="IPR017853">
    <property type="entry name" value="GH"/>
</dbReference>
<comment type="similarity">
    <text evidence="2">Belongs to the glycosyl hydrolase 3 family.</text>
</comment>
<dbReference type="SUPFAM" id="SSF51445">
    <property type="entry name" value="(Trans)glycosidases"/>
    <property type="match status" value="1"/>
</dbReference>
<dbReference type="InterPro" id="IPR036962">
    <property type="entry name" value="Glyco_hydro_3_N_sf"/>
</dbReference>
<dbReference type="PRINTS" id="PR00133">
    <property type="entry name" value="GLHYDRLASE3"/>
</dbReference>
<gene>
    <name evidence="9" type="ORF">Ga0061079_102223</name>
</gene>
<keyword evidence="5" id="KW-0378">Hydrolase</keyword>
<evidence type="ECO:0000256" key="1">
    <source>
        <dbReference type="ARBA" id="ARBA00000448"/>
    </source>
</evidence>
<evidence type="ECO:0000259" key="8">
    <source>
        <dbReference type="Pfam" id="PF01915"/>
    </source>
</evidence>
<dbReference type="Pfam" id="PF00933">
    <property type="entry name" value="Glyco_hydro_3"/>
    <property type="match status" value="1"/>
</dbReference>
<feature type="domain" description="Glycoside hydrolase family 3 N-terminal" evidence="7">
    <location>
        <begin position="215"/>
        <end position="450"/>
    </location>
</feature>
<reference evidence="9 10" key="1">
    <citation type="submission" date="2016-01" db="EMBL/GenBank/DDBJ databases">
        <authorList>
            <person name="McClelland M."/>
            <person name="Jain A."/>
            <person name="Saraogi P."/>
            <person name="Mendelson R."/>
            <person name="Westerman R."/>
            <person name="SanMiguel P."/>
            <person name="Csonka L."/>
        </authorList>
    </citation>
    <scope>NUCLEOTIDE SEQUENCE [LARGE SCALE GENOMIC DNA]</scope>
    <source>
        <strain evidence="9 10">R-53146</strain>
    </source>
</reference>
<evidence type="ECO:0000256" key="5">
    <source>
        <dbReference type="ARBA" id="ARBA00022801"/>
    </source>
</evidence>
<dbReference type="SUPFAM" id="SSF52279">
    <property type="entry name" value="Beta-D-glucan exohydrolase, C-terminal domain"/>
    <property type="match status" value="1"/>
</dbReference>
<accession>A0A0X3AMS5</accession>
<dbReference type="InterPro" id="IPR051915">
    <property type="entry name" value="Cellulose_Degrad_GH3"/>
</dbReference>
<evidence type="ECO:0000256" key="6">
    <source>
        <dbReference type="ARBA" id="ARBA00023295"/>
    </source>
</evidence>
<dbReference type="Gene3D" id="3.20.20.300">
    <property type="entry name" value="Glycoside hydrolase, family 3, N-terminal domain"/>
    <property type="match status" value="1"/>
</dbReference>
<keyword evidence="4" id="KW-0732">Signal</keyword>
<evidence type="ECO:0000256" key="3">
    <source>
        <dbReference type="ARBA" id="ARBA00012744"/>
    </source>
</evidence>
<dbReference type="Gene3D" id="3.40.50.1700">
    <property type="entry name" value="Glycoside hydrolase family 3 C-terminal domain"/>
    <property type="match status" value="1"/>
</dbReference>
<keyword evidence="10" id="KW-1185">Reference proteome</keyword>
<dbReference type="PANTHER" id="PTHR30620:SF16">
    <property type="entry name" value="LYSOSOMAL BETA GLUCOSIDASE"/>
    <property type="match status" value="1"/>
</dbReference>
<evidence type="ECO:0000313" key="10">
    <source>
        <dbReference type="Proteomes" id="UP000182761"/>
    </source>
</evidence>
<feature type="domain" description="Glycoside hydrolase family 3 C-terminal" evidence="8">
    <location>
        <begin position="529"/>
        <end position="773"/>
    </location>
</feature>
<keyword evidence="6" id="KW-0326">Glycosidase</keyword>
<evidence type="ECO:0000256" key="4">
    <source>
        <dbReference type="ARBA" id="ARBA00022729"/>
    </source>
</evidence>
<proteinExistence type="inferred from homology"/>
<dbReference type="AlphaFoldDB" id="A0A0X3AMS5"/>
<evidence type="ECO:0000256" key="2">
    <source>
        <dbReference type="ARBA" id="ARBA00005336"/>
    </source>
</evidence>
<evidence type="ECO:0000313" key="9">
    <source>
        <dbReference type="EMBL" id="CVK15672.1"/>
    </source>
</evidence>
<organism evidence="9 10">
    <name type="scientific">Apibacter mensalis</name>
    <dbReference type="NCBI Taxonomy" id="1586267"/>
    <lineage>
        <taxon>Bacteria</taxon>
        <taxon>Pseudomonadati</taxon>
        <taxon>Bacteroidota</taxon>
        <taxon>Flavobacteriia</taxon>
        <taxon>Flavobacteriales</taxon>
        <taxon>Weeksellaceae</taxon>
        <taxon>Apibacter</taxon>
    </lineage>
</organism>
<dbReference type="InterPro" id="IPR001764">
    <property type="entry name" value="Glyco_hydro_3_N"/>
</dbReference>
<dbReference type="InterPro" id="IPR002772">
    <property type="entry name" value="Glyco_hydro_3_C"/>
</dbReference>
<name>A0A0X3AMS5_9FLAO</name>
<dbReference type="PANTHER" id="PTHR30620">
    <property type="entry name" value="PERIPLASMIC BETA-GLUCOSIDASE-RELATED"/>
    <property type="match status" value="1"/>
</dbReference>
<dbReference type="Proteomes" id="UP000182761">
    <property type="component" value="Unassembled WGS sequence"/>
</dbReference>